<evidence type="ECO:0000256" key="7">
    <source>
        <dbReference type="HAMAP-Rule" id="MF_01008"/>
    </source>
</evidence>
<dbReference type="PANTHER" id="PTHR34701">
    <property type="entry name" value="TRANSCRIPTIONAL REGULATOR MRAZ"/>
    <property type="match status" value="1"/>
</dbReference>
<comment type="subunit">
    <text evidence="7">Forms oligomers.</text>
</comment>
<gene>
    <name evidence="7" type="primary">mraZ</name>
    <name evidence="9" type="ORF">SE16_11895</name>
</gene>
<accession>A0A0P6XUV9</accession>
<dbReference type="InterPro" id="IPR020603">
    <property type="entry name" value="MraZ_dom"/>
</dbReference>
<dbReference type="GO" id="GO:0005737">
    <property type="term" value="C:cytoplasm"/>
    <property type="evidence" value="ECO:0007669"/>
    <property type="project" value="UniProtKB-UniRule"/>
</dbReference>
<dbReference type="RefSeq" id="WP_054494342.1">
    <property type="nucleotide sequence ID" value="NZ_BBZA01000292.1"/>
</dbReference>
<comment type="subcellular location">
    <subcellularLocation>
        <location evidence="7">Cytoplasm</location>
        <location evidence="7">Nucleoid</location>
    </subcellularLocation>
</comment>
<keyword evidence="3" id="KW-0677">Repeat</keyword>
<evidence type="ECO:0000313" key="10">
    <source>
        <dbReference type="Proteomes" id="UP000050502"/>
    </source>
</evidence>
<reference evidence="9 10" key="1">
    <citation type="submission" date="2015-07" db="EMBL/GenBank/DDBJ databases">
        <title>Whole genome sequence of Ardenticatena maritima DSM 23922.</title>
        <authorList>
            <person name="Hemp J."/>
            <person name="Ward L.M."/>
            <person name="Pace L.A."/>
            <person name="Fischer W.W."/>
        </authorList>
    </citation>
    <scope>NUCLEOTIDE SEQUENCE [LARGE SCALE GENOMIC DNA]</scope>
    <source>
        <strain evidence="9 10">110S</strain>
    </source>
</reference>
<dbReference type="GO" id="GO:2000143">
    <property type="term" value="P:negative regulation of DNA-templated transcription initiation"/>
    <property type="evidence" value="ECO:0007669"/>
    <property type="project" value="TreeGrafter"/>
</dbReference>
<dbReference type="NCBIfam" id="TIGR00242">
    <property type="entry name" value="division/cell wall cluster transcriptional repressor MraZ"/>
    <property type="match status" value="1"/>
</dbReference>
<dbReference type="InterPro" id="IPR038619">
    <property type="entry name" value="MraZ_sf"/>
</dbReference>
<organism evidence="9 10">
    <name type="scientific">Ardenticatena maritima</name>
    <dbReference type="NCBI Taxonomy" id="872965"/>
    <lineage>
        <taxon>Bacteria</taxon>
        <taxon>Bacillati</taxon>
        <taxon>Chloroflexota</taxon>
        <taxon>Ardenticatenia</taxon>
        <taxon>Ardenticatenales</taxon>
        <taxon>Ardenticatenaceae</taxon>
        <taxon>Ardenticatena</taxon>
    </lineage>
</organism>
<comment type="caution">
    <text evidence="9">The sequence shown here is derived from an EMBL/GenBank/DDBJ whole genome shotgun (WGS) entry which is preliminary data.</text>
</comment>
<evidence type="ECO:0000313" key="9">
    <source>
        <dbReference type="EMBL" id="KPL87209.1"/>
    </source>
</evidence>
<protein>
    <recommendedName>
        <fullName evidence="1 7">Transcriptional regulator MraZ</fullName>
    </recommendedName>
</protein>
<evidence type="ECO:0000256" key="5">
    <source>
        <dbReference type="ARBA" id="ARBA00023125"/>
    </source>
</evidence>
<dbReference type="SUPFAM" id="SSF89447">
    <property type="entry name" value="AbrB/MazE/MraZ-like"/>
    <property type="match status" value="1"/>
</dbReference>
<dbReference type="PANTHER" id="PTHR34701:SF1">
    <property type="entry name" value="TRANSCRIPTIONAL REGULATOR MRAZ"/>
    <property type="match status" value="1"/>
</dbReference>
<dbReference type="AlphaFoldDB" id="A0A0P6XUV9"/>
<evidence type="ECO:0000256" key="6">
    <source>
        <dbReference type="ARBA" id="ARBA00023163"/>
    </source>
</evidence>
<dbReference type="InterPro" id="IPR003444">
    <property type="entry name" value="MraZ"/>
</dbReference>
<evidence type="ECO:0000256" key="3">
    <source>
        <dbReference type="ARBA" id="ARBA00022737"/>
    </source>
</evidence>
<dbReference type="InterPro" id="IPR035642">
    <property type="entry name" value="MraZ_N"/>
</dbReference>
<proteinExistence type="inferred from homology"/>
<evidence type="ECO:0000256" key="4">
    <source>
        <dbReference type="ARBA" id="ARBA00023015"/>
    </source>
</evidence>
<keyword evidence="4 7" id="KW-0805">Transcription regulation</keyword>
<evidence type="ECO:0000256" key="1">
    <source>
        <dbReference type="ARBA" id="ARBA00013860"/>
    </source>
</evidence>
<name>A0A0P6XUV9_9CHLR</name>
<keyword evidence="2 7" id="KW-0963">Cytoplasm</keyword>
<dbReference type="GO" id="GO:0009295">
    <property type="term" value="C:nucleoid"/>
    <property type="evidence" value="ECO:0007669"/>
    <property type="project" value="UniProtKB-SubCell"/>
</dbReference>
<dbReference type="InterPro" id="IPR007159">
    <property type="entry name" value="SpoVT-AbrB_dom"/>
</dbReference>
<feature type="domain" description="SpoVT-AbrB" evidence="8">
    <location>
        <begin position="8"/>
        <end position="50"/>
    </location>
</feature>
<dbReference type="CDD" id="cd16321">
    <property type="entry name" value="MraZ_C"/>
    <property type="match status" value="1"/>
</dbReference>
<keyword evidence="5 7" id="KW-0238">DNA-binding</keyword>
<dbReference type="Proteomes" id="UP000050502">
    <property type="component" value="Unassembled WGS sequence"/>
</dbReference>
<dbReference type="GO" id="GO:0003700">
    <property type="term" value="F:DNA-binding transcription factor activity"/>
    <property type="evidence" value="ECO:0007669"/>
    <property type="project" value="UniProtKB-UniRule"/>
</dbReference>
<evidence type="ECO:0000256" key="2">
    <source>
        <dbReference type="ARBA" id="ARBA00022490"/>
    </source>
</evidence>
<dbReference type="PROSITE" id="PS51740">
    <property type="entry name" value="SPOVT_ABRB"/>
    <property type="match status" value="2"/>
</dbReference>
<comment type="similarity">
    <text evidence="7">Belongs to the MraZ family.</text>
</comment>
<dbReference type="OrthoDB" id="9807753at2"/>
<dbReference type="InterPro" id="IPR035644">
    <property type="entry name" value="MraZ_C"/>
</dbReference>
<dbReference type="GO" id="GO:0000976">
    <property type="term" value="F:transcription cis-regulatory region binding"/>
    <property type="evidence" value="ECO:0007669"/>
    <property type="project" value="TreeGrafter"/>
</dbReference>
<sequence length="146" mass="16274">MKTQFLGEFAYSIDSKGRLVIPAKIRHAFDTGIILTIGLEGCLWGFTREGWERFAEKLSSLPVGMANARALMRLFFSQAVDGSMDKQGRVLVPDNLRDYADLDGEVVIVGVGDHIEIWSPERWEAFKAAQHAQLEQMAEALADFGI</sequence>
<evidence type="ECO:0000259" key="8">
    <source>
        <dbReference type="PROSITE" id="PS51740"/>
    </source>
</evidence>
<dbReference type="HAMAP" id="MF_01008">
    <property type="entry name" value="MraZ"/>
    <property type="match status" value="1"/>
</dbReference>
<dbReference type="InterPro" id="IPR037914">
    <property type="entry name" value="SpoVT-AbrB_sf"/>
</dbReference>
<dbReference type="CDD" id="cd16320">
    <property type="entry name" value="MraZ_N"/>
    <property type="match status" value="1"/>
</dbReference>
<dbReference type="Gene3D" id="3.40.1550.20">
    <property type="entry name" value="Transcriptional regulator MraZ domain"/>
    <property type="match status" value="1"/>
</dbReference>
<keyword evidence="6 7" id="KW-0804">Transcription</keyword>
<dbReference type="Pfam" id="PF02381">
    <property type="entry name" value="MraZ"/>
    <property type="match status" value="2"/>
</dbReference>
<dbReference type="EMBL" id="LGKN01000006">
    <property type="protein sequence ID" value="KPL87209.1"/>
    <property type="molecule type" value="Genomic_DNA"/>
</dbReference>
<feature type="domain" description="SpoVT-AbrB" evidence="8">
    <location>
        <begin position="79"/>
        <end position="122"/>
    </location>
</feature>